<comment type="caution">
    <text evidence="2">The sequence shown here is derived from an EMBL/GenBank/DDBJ whole genome shotgun (WGS) entry which is preliminary data.</text>
</comment>
<proteinExistence type="predicted"/>
<dbReference type="RefSeq" id="WP_380078078.1">
    <property type="nucleotide sequence ID" value="NZ_JBHSGO010000106.1"/>
</dbReference>
<evidence type="ECO:0000256" key="1">
    <source>
        <dbReference type="SAM" id="Coils"/>
    </source>
</evidence>
<dbReference type="EMBL" id="JBHSGO010000106">
    <property type="protein sequence ID" value="MFC4665706.1"/>
    <property type="molecule type" value="Genomic_DNA"/>
</dbReference>
<protein>
    <submittedName>
        <fullName evidence="2">Uncharacterized protein</fullName>
    </submittedName>
</protein>
<feature type="coiled-coil region" evidence="1">
    <location>
        <begin position="23"/>
        <end position="50"/>
    </location>
</feature>
<gene>
    <name evidence="2" type="ORF">ACFO3G_03635</name>
</gene>
<keyword evidence="3" id="KW-1185">Reference proteome</keyword>
<evidence type="ECO:0000313" key="2">
    <source>
        <dbReference type="EMBL" id="MFC4665706.1"/>
    </source>
</evidence>
<dbReference type="Proteomes" id="UP001596020">
    <property type="component" value="Unassembled WGS sequence"/>
</dbReference>
<name>A0ABV9K7W5_9PORP</name>
<accession>A0ABV9K7W5</accession>
<evidence type="ECO:0000313" key="3">
    <source>
        <dbReference type="Proteomes" id="UP001596020"/>
    </source>
</evidence>
<keyword evidence="1" id="KW-0175">Coiled coil</keyword>
<organism evidence="2 3">
    <name type="scientific">Falsiporphyromonas endometrii</name>
    <dbReference type="NCBI Taxonomy" id="1387297"/>
    <lineage>
        <taxon>Bacteria</taxon>
        <taxon>Pseudomonadati</taxon>
        <taxon>Bacteroidota</taxon>
        <taxon>Bacteroidia</taxon>
        <taxon>Bacteroidales</taxon>
        <taxon>Porphyromonadaceae</taxon>
        <taxon>Falsiporphyromonas</taxon>
    </lineage>
</organism>
<sequence>MTPKEQLEVIRLEENMHRLMGIVRQQDDLIEDLKSQLDKTLQALKVEQAERAQECKQMNALLNAKNIATSPEEVDQTSKKVEALISDIDKCISLLESE</sequence>
<reference evidence="3" key="1">
    <citation type="journal article" date="2019" name="Int. J. Syst. Evol. Microbiol.">
        <title>The Global Catalogue of Microorganisms (GCM) 10K type strain sequencing project: providing services to taxonomists for standard genome sequencing and annotation.</title>
        <authorList>
            <consortium name="The Broad Institute Genomics Platform"/>
            <consortium name="The Broad Institute Genome Sequencing Center for Infectious Disease"/>
            <person name="Wu L."/>
            <person name="Ma J."/>
        </authorList>
    </citation>
    <scope>NUCLEOTIDE SEQUENCE [LARGE SCALE GENOMIC DNA]</scope>
    <source>
        <strain evidence="3">CGMCC 4.7357</strain>
    </source>
</reference>